<evidence type="ECO:0000313" key="3">
    <source>
        <dbReference type="Proteomes" id="UP001642464"/>
    </source>
</evidence>
<feature type="compositionally biased region" description="Basic and acidic residues" evidence="1">
    <location>
        <begin position="353"/>
        <end position="367"/>
    </location>
</feature>
<feature type="compositionally biased region" description="Basic and acidic residues" evidence="1">
    <location>
        <begin position="270"/>
        <end position="344"/>
    </location>
</feature>
<dbReference type="EMBL" id="CAXAMM010042209">
    <property type="protein sequence ID" value="CAK9103576.1"/>
    <property type="molecule type" value="Genomic_DNA"/>
</dbReference>
<evidence type="ECO:0000256" key="1">
    <source>
        <dbReference type="SAM" id="MobiDB-lite"/>
    </source>
</evidence>
<proteinExistence type="predicted"/>
<sequence>MQVTLAEMKNNHRCSVFDYDYDDKMMDILSPAGFVHAVFQVLQIRPGGSCTLAPVCSSWVWLSSSTTGRSRTKPLGDPSVRCRLAGHGWIEGLYDFKPIRLPRPSTESLPLVRKYVDKKGVARVAGASGLKASQAYTPQFGRALARLRRRHQAETKSQARKFLKEAKDAQDPEHPKLTWRLMGKDSAAGRQPKVAPPPTRRRFVTKTTPDGSPGSSSTTATSGAACRTPSIQGRLSIKSPVQETVDAAMDKNRRNEQRVEKTKEGKRKGEKKEKDKSVKKHKEDQTEKREKEKEMEKEKERVKEERRKAKKAREEEKEKEAKAEAKEMVKKREKEKEKEKEKVAKQKVKGQVKGKETEKVEDKEKGKEKKRKHEHKDSPDESCRKKQKGNETGKKNKKSEKDKKRKDKVDVEEEKEEKEEKEEEKEEENEEPGDAMIEEGDDAGLDNLTPSELDSLIDALCVPETGAPSDVEEEEEEEEESEHEGEGENDGEGEDGSDDGDEEDSSSESSSAVEMHAESEELEEGDGEDDLDGEMLTDPEGEDKAEEINDASKKSEWATFTRECQNRKKFPVALSDHLQRDKLDLFQAWLDNSKNLNEVALAMERKVENVNRVRVGRRGKKKRELLQCYPAEKVDKLCAALQAKNMYYWDPDFPNDEEEIYFYANDGATVTHDNLTSSAMTMKAKATPDAQTLADLTQDGAPLASGVLPDIQSVGGEGVKAVWQGVSGGQVVKSKLPKKRDDQEAVEVKPKSAEETLDCLLNKF</sequence>
<organism evidence="2 3">
    <name type="scientific">Durusdinium trenchii</name>
    <dbReference type="NCBI Taxonomy" id="1381693"/>
    <lineage>
        <taxon>Eukaryota</taxon>
        <taxon>Sar</taxon>
        <taxon>Alveolata</taxon>
        <taxon>Dinophyceae</taxon>
        <taxon>Suessiales</taxon>
        <taxon>Symbiodiniaceae</taxon>
        <taxon>Durusdinium</taxon>
    </lineage>
</organism>
<gene>
    <name evidence="2" type="ORF">SCF082_LOCUS48372</name>
</gene>
<feature type="compositionally biased region" description="Basic and acidic residues" evidence="1">
    <location>
        <begin position="162"/>
        <end position="176"/>
    </location>
</feature>
<feature type="compositionally biased region" description="Basic and acidic residues" evidence="1">
    <location>
        <begin position="248"/>
        <end position="263"/>
    </location>
</feature>
<keyword evidence="3" id="KW-1185">Reference proteome</keyword>
<feature type="compositionally biased region" description="Acidic residues" evidence="1">
    <location>
        <begin position="470"/>
        <end position="506"/>
    </location>
</feature>
<feature type="compositionally biased region" description="Basic and acidic residues" evidence="1">
    <location>
        <begin position="375"/>
        <end position="402"/>
    </location>
</feature>
<feature type="region of interest" description="Disordered" evidence="1">
    <location>
        <begin position="151"/>
        <end position="554"/>
    </location>
</feature>
<feature type="compositionally biased region" description="Acidic residues" evidence="1">
    <location>
        <begin position="520"/>
        <end position="545"/>
    </location>
</feature>
<feature type="compositionally biased region" description="Acidic residues" evidence="1">
    <location>
        <begin position="410"/>
        <end position="444"/>
    </location>
</feature>
<protein>
    <submittedName>
        <fullName evidence="2">Dynein heavy chain-like protein PF11_0240</fullName>
    </submittedName>
</protein>
<feature type="compositionally biased region" description="Low complexity" evidence="1">
    <location>
        <begin position="207"/>
        <end position="225"/>
    </location>
</feature>
<comment type="caution">
    <text evidence="2">The sequence shown here is derived from an EMBL/GenBank/DDBJ whole genome shotgun (WGS) entry which is preliminary data.</text>
</comment>
<name>A0ABP0RSF7_9DINO</name>
<reference evidence="2 3" key="1">
    <citation type="submission" date="2024-02" db="EMBL/GenBank/DDBJ databases">
        <authorList>
            <person name="Chen Y."/>
            <person name="Shah S."/>
            <person name="Dougan E. K."/>
            <person name="Thang M."/>
            <person name="Chan C."/>
        </authorList>
    </citation>
    <scope>NUCLEOTIDE SEQUENCE [LARGE SCALE GENOMIC DNA]</scope>
</reference>
<dbReference type="Proteomes" id="UP001642464">
    <property type="component" value="Unassembled WGS sequence"/>
</dbReference>
<accession>A0ABP0RSF7</accession>
<evidence type="ECO:0000313" key="2">
    <source>
        <dbReference type="EMBL" id="CAK9103576.1"/>
    </source>
</evidence>